<evidence type="ECO:0000259" key="7">
    <source>
        <dbReference type="Pfam" id="PF02803"/>
    </source>
</evidence>
<dbReference type="Proteomes" id="UP000198851">
    <property type="component" value="Unassembled WGS sequence"/>
</dbReference>
<dbReference type="InterPro" id="IPR002155">
    <property type="entry name" value="Thiolase"/>
</dbReference>
<dbReference type="STRING" id="1280847.SAMN04488036_11057"/>
<keyword evidence="3 5" id="KW-0012">Acyltransferase</keyword>
<dbReference type="PANTHER" id="PTHR43365:SF1">
    <property type="entry name" value="ACETYL-COA C-ACYLTRANSFERASE"/>
    <property type="match status" value="1"/>
</dbReference>
<dbReference type="Pfam" id="PF02803">
    <property type="entry name" value="Thiolase_C"/>
    <property type="match status" value="1"/>
</dbReference>
<dbReference type="EMBL" id="FOSZ01000010">
    <property type="protein sequence ID" value="SFL34678.1"/>
    <property type="molecule type" value="Genomic_DNA"/>
</dbReference>
<evidence type="ECO:0000256" key="3">
    <source>
        <dbReference type="ARBA" id="ARBA00023315"/>
    </source>
</evidence>
<accession>A0A1I4GXB0</accession>
<dbReference type="Gene3D" id="3.40.47.10">
    <property type="match status" value="2"/>
</dbReference>
<feature type="domain" description="Thiolase C-terminal" evidence="7">
    <location>
        <begin position="281"/>
        <end position="402"/>
    </location>
</feature>
<dbReference type="GO" id="GO:0003988">
    <property type="term" value="F:acetyl-CoA C-acyltransferase activity"/>
    <property type="evidence" value="ECO:0007669"/>
    <property type="project" value="UniProtKB-ARBA"/>
</dbReference>
<dbReference type="CDD" id="cd00751">
    <property type="entry name" value="thiolase"/>
    <property type="match status" value="1"/>
</dbReference>
<dbReference type="InterPro" id="IPR020616">
    <property type="entry name" value="Thiolase_N"/>
</dbReference>
<dbReference type="Pfam" id="PF00108">
    <property type="entry name" value="Thiolase_N"/>
    <property type="match status" value="1"/>
</dbReference>
<feature type="active site" description="Proton acceptor" evidence="4">
    <location>
        <position position="389"/>
    </location>
</feature>
<reference evidence="9" key="1">
    <citation type="submission" date="2016-10" db="EMBL/GenBank/DDBJ databases">
        <authorList>
            <person name="Varghese N."/>
            <person name="Submissions S."/>
        </authorList>
    </citation>
    <scope>NUCLEOTIDE SEQUENCE [LARGE SCALE GENOMIC DNA]</scope>
    <source>
        <strain evidence="9">DSM 28453</strain>
    </source>
</reference>
<dbReference type="InterPro" id="IPR020610">
    <property type="entry name" value="Thiolase_AS"/>
</dbReference>
<dbReference type="RefSeq" id="WP_093325745.1">
    <property type="nucleotide sequence ID" value="NZ_FOSZ01000010.1"/>
</dbReference>
<dbReference type="NCBIfam" id="NF006090">
    <property type="entry name" value="PRK08242.1"/>
    <property type="match status" value="1"/>
</dbReference>
<name>A0A1I4GXB0_9RHOB</name>
<dbReference type="PIRSF" id="PIRSF000429">
    <property type="entry name" value="Ac-CoA_Ac_transf"/>
    <property type="match status" value="1"/>
</dbReference>
<keyword evidence="2 5" id="KW-0808">Transferase</keyword>
<sequence>MTEAYIYDAVRTPRGKGRKDGSLHEVSSLNLSTTVLNALKERNNLEGHAVEDVIWGNVTQVKENGGCLARTAVLASDLDEMIPGLAINRFCASGMEAVNLAANQVKGGAGKAYIAGGVEAMSRVPMGSDGAAFAVDPSVAMDMYFVPQGISADIIATEYGFSRDQADQLAVESQRRAVAAWEDKRFDGSIVAVKDVNGLTILDNDEYIRPGTDMQSLGGLKPAFKEQGEVMPGFDKLALMKYPHLEKINHIHHAGNSSGIVDGSAGVLIGNKEFGEEYGLTPRAKIKQTAKIGLDPTIMLTGPVPATQKILRDAGMDISDIDLFEVNEAFASVVLRFQQAFDVDPSIVNVNGGSIAMGHPLGATGAIIIGTLLDELERSDKETGLATLCIASGMGAATIIERV</sequence>
<feature type="active site" description="Proton acceptor" evidence="4">
    <location>
        <position position="359"/>
    </location>
</feature>
<organism evidence="8 9">
    <name type="scientific">Shimia haliotis</name>
    <dbReference type="NCBI Taxonomy" id="1280847"/>
    <lineage>
        <taxon>Bacteria</taxon>
        <taxon>Pseudomonadati</taxon>
        <taxon>Pseudomonadota</taxon>
        <taxon>Alphaproteobacteria</taxon>
        <taxon>Rhodobacterales</taxon>
        <taxon>Roseobacteraceae</taxon>
    </lineage>
</organism>
<evidence type="ECO:0000256" key="5">
    <source>
        <dbReference type="RuleBase" id="RU003557"/>
    </source>
</evidence>
<evidence type="ECO:0000256" key="1">
    <source>
        <dbReference type="ARBA" id="ARBA00010982"/>
    </source>
</evidence>
<dbReference type="InterPro" id="IPR020617">
    <property type="entry name" value="Thiolase_C"/>
</dbReference>
<keyword evidence="9" id="KW-1185">Reference proteome</keyword>
<dbReference type="AlphaFoldDB" id="A0A1I4GXB0"/>
<evidence type="ECO:0000313" key="9">
    <source>
        <dbReference type="Proteomes" id="UP000198851"/>
    </source>
</evidence>
<evidence type="ECO:0000259" key="6">
    <source>
        <dbReference type="Pfam" id="PF00108"/>
    </source>
</evidence>
<feature type="active site" description="Acyl-thioester intermediate" evidence="4">
    <location>
        <position position="91"/>
    </location>
</feature>
<dbReference type="PROSITE" id="PS00737">
    <property type="entry name" value="THIOLASE_2"/>
    <property type="match status" value="1"/>
</dbReference>
<dbReference type="OrthoDB" id="9764638at2"/>
<gene>
    <name evidence="8" type="ORF">SAMN04488036_11057</name>
</gene>
<dbReference type="InterPro" id="IPR020613">
    <property type="entry name" value="Thiolase_CS"/>
</dbReference>
<dbReference type="InterPro" id="IPR020615">
    <property type="entry name" value="Thiolase_acyl_enz_int_AS"/>
</dbReference>
<evidence type="ECO:0000256" key="2">
    <source>
        <dbReference type="ARBA" id="ARBA00022679"/>
    </source>
</evidence>
<dbReference type="NCBIfam" id="TIGR01930">
    <property type="entry name" value="AcCoA-C-Actrans"/>
    <property type="match status" value="1"/>
</dbReference>
<dbReference type="SUPFAM" id="SSF53901">
    <property type="entry name" value="Thiolase-like"/>
    <property type="match status" value="2"/>
</dbReference>
<dbReference type="InterPro" id="IPR016039">
    <property type="entry name" value="Thiolase-like"/>
</dbReference>
<dbReference type="PROSITE" id="PS00099">
    <property type="entry name" value="THIOLASE_3"/>
    <property type="match status" value="1"/>
</dbReference>
<feature type="domain" description="Thiolase N-terminal" evidence="6">
    <location>
        <begin position="5"/>
        <end position="233"/>
    </location>
</feature>
<evidence type="ECO:0000256" key="4">
    <source>
        <dbReference type="PIRSR" id="PIRSR000429-1"/>
    </source>
</evidence>
<proteinExistence type="inferred from homology"/>
<evidence type="ECO:0000313" key="8">
    <source>
        <dbReference type="EMBL" id="SFL34678.1"/>
    </source>
</evidence>
<protein>
    <submittedName>
        <fullName evidence="8">Acetyl-CoA C-acetyltransferase</fullName>
    </submittedName>
</protein>
<dbReference type="PROSITE" id="PS00098">
    <property type="entry name" value="THIOLASE_1"/>
    <property type="match status" value="1"/>
</dbReference>
<comment type="similarity">
    <text evidence="1 5">Belongs to the thiolase-like superfamily. Thiolase family.</text>
</comment>
<dbReference type="PANTHER" id="PTHR43365">
    <property type="entry name" value="BLR7806 PROTEIN"/>
    <property type="match status" value="1"/>
</dbReference>